<keyword evidence="5 9" id="KW-0863">Zinc-finger</keyword>
<dbReference type="EMBL" id="JBBKXZ010000001">
    <property type="protein sequence ID" value="MFD3393990.1"/>
    <property type="molecule type" value="Genomic_DNA"/>
</dbReference>
<feature type="zinc finger region" description="CR-type" evidence="10">
    <location>
        <begin position="144"/>
        <end position="226"/>
    </location>
</feature>
<comment type="subcellular location">
    <subcellularLocation>
        <location evidence="9">Cytoplasm</location>
    </subcellularLocation>
</comment>
<sequence>MAQKRDYYEVLGVSKSASEEEIKKAYRKLAVKYHPDKNPDDKASEEKFKEAAEAYEVLSNAQKKSQYDRFGHAGMGGAAGGGFGGQGMNMEDIFSQFGDIFGGGGDDSPFGSFFNGGRGGGRRQRKGTDLRIKLKLNLEEIANGVEKKIKVKRHVACKSCSGNGSKNGTDLKTCGTCQGSGQVKRVQNTMLGQMVTSSTCPTCSGEGKSVGAKCDACFGEGRVLEEEIIPIKIPAGVSNDMQLSMSGKGNVPPRGGVAGDLLIVIEEEAHEVLHRDGNNVIFDLYVSFVDAALGTSVEVPTIGGKAKITLEAGTQSGKILRLKGKGIKELNGYSVGDQLVHVNIWTPKEVNKEERELLEKLRDSANFAPQPGKSEKGFFHKVRDMFS</sequence>
<keyword evidence="3 9" id="KW-0479">Metal-binding</keyword>
<comment type="caution">
    <text evidence="13">The sequence shown here is derived from an EMBL/GenBank/DDBJ whole genome shotgun (WGS) entry which is preliminary data.</text>
</comment>
<dbReference type="Pfam" id="PF00226">
    <property type="entry name" value="DnaJ"/>
    <property type="match status" value="1"/>
</dbReference>
<dbReference type="PANTHER" id="PTHR43096:SF48">
    <property type="entry name" value="CHAPERONE PROTEIN DNAJ"/>
    <property type="match status" value="1"/>
</dbReference>
<proteinExistence type="inferred from homology"/>
<keyword evidence="7 9" id="KW-0346">Stress response</keyword>
<accession>A0ABW6DD06</accession>
<feature type="repeat" description="CXXCXGXG motif" evidence="9">
    <location>
        <begin position="200"/>
        <end position="207"/>
    </location>
</feature>
<evidence type="ECO:0000313" key="14">
    <source>
        <dbReference type="Proteomes" id="UP001598138"/>
    </source>
</evidence>
<keyword evidence="1 9" id="KW-0963">Cytoplasm</keyword>
<feature type="binding site" evidence="9">
    <location>
        <position position="157"/>
    </location>
    <ligand>
        <name>Zn(2+)</name>
        <dbReference type="ChEBI" id="CHEBI:29105"/>
        <label>1</label>
    </ligand>
</feature>
<evidence type="ECO:0000256" key="8">
    <source>
        <dbReference type="ARBA" id="ARBA00023186"/>
    </source>
</evidence>
<evidence type="ECO:0000256" key="5">
    <source>
        <dbReference type="ARBA" id="ARBA00022771"/>
    </source>
</evidence>
<feature type="binding site" evidence="9">
    <location>
        <position position="174"/>
    </location>
    <ligand>
        <name>Zn(2+)</name>
        <dbReference type="ChEBI" id="CHEBI:29105"/>
        <label>2</label>
    </ligand>
</feature>
<dbReference type="InterPro" id="IPR001623">
    <property type="entry name" value="DnaJ_domain"/>
</dbReference>
<dbReference type="PANTHER" id="PTHR43096">
    <property type="entry name" value="DNAJ HOMOLOG 1, MITOCHONDRIAL-RELATED"/>
    <property type="match status" value="1"/>
</dbReference>
<feature type="binding site" evidence="9">
    <location>
        <position position="217"/>
    </location>
    <ligand>
        <name>Zn(2+)</name>
        <dbReference type="ChEBI" id="CHEBI:29105"/>
        <label>1</label>
    </ligand>
</feature>
<feature type="domain" description="J" evidence="11">
    <location>
        <begin position="6"/>
        <end position="71"/>
    </location>
</feature>
<dbReference type="NCBIfam" id="NF008035">
    <property type="entry name" value="PRK10767.1"/>
    <property type="match status" value="1"/>
</dbReference>
<comment type="subunit">
    <text evidence="9">Homodimer.</text>
</comment>
<keyword evidence="6 9" id="KW-0862">Zinc</keyword>
<evidence type="ECO:0000259" key="12">
    <source>
        <dbReference type="PROSITE" id="PS51188"/>
    </source>
</evidence>
<dbReference type="InterPro" id="IPR012724">
    <property type="entry name" value="DnaJ"/>
</dbReference>
<dbReference type="Proteomes" id="UP001598138">
    <property type="component" value="Unassembled WGS sequence"/>
</dbReference>
<dbReference type="Gene3D" id="2.10.230.10">
    <property type="entry name" value="Heat shock protein DnaJ, cysteine-rich domain"/>
    <property type="match status" value="1"/>
</dbReference>
<feature type="repeat" description="CXXCXGXG motif" evidence="9">
    <location>
        <begin position="157"/>
        <end position="164"/>
    </location>
</feature>
<evidence type="ECO:0000259" key="11">
    <source>
        <dbReference type="PROSITE" id="PS50076"/>
    </source>
</evidence>
<dbReference type="PROSITE" id="PS50076">
    <property type="entry name" value="DNAJ_2"/>
    <property type="match status" value="1"/>
</dbReference>
<gene>
    <name evidence="9 13" type="primary">dnaJ</name>
    <name evidence="13" type="ORF">U0R10_05105</name>
</gene>
<evidence type="ECO:0000256" key="1">
    <source>
        <dbReference type="ARBA" id="ARBA00022490"/>
    </source>
</evidence>
<feature type="repeat" description="CXXCXGXG motif" evidence="9">
    <location>
        <begin position="214"/>
        <end position="221"/>
    </location>
</feature>
<comment type="function">
    <text evidence="9">Participates actively in the response to hyperosmotic and heat shock by preventing the aggregation of stress-denatured proteins and by disaggregating proteins, also in an autonomous, DnaK-independent fashion. Unfolded proteins bind initially to DnaJ; upon interaction with the DnaJ-bound protein, DnaK hydrolyzes its bound ATP, resulting in the formation of a stable complex. GrpE releases ADP from DnaK; ATP binding to DnaK triggers the release of the substrate protein, thus completing the reaction cycle. Several rounds of ATP-dependent interactions between DnaJ, DnaK and GrpE are required for fully efficient folding. Also involved, together with DnaK and GrpE, in the DNA replication of plasmids through activation of initiation proteins.</text>
</comment>
<dbReference type="SUPFAM" id="SSF46565">
    <property type="entry name" value="Chaperone J-domain"/>
    <property type="match status" value="1"/>
</dbReference>
<evidence type="ECO:0000313" key="13">
    <source>
        <dbReference type="EMBL" id="MFD3393990.1"/>
    </source>
</evidence>
<dbReference type="InterPro" id="IPR001305">
    <property type="entry name" value="HSP_DnaJ_Cys-rich_dom"/>
</dbReference>
<dbReference type="RefSeq" id="WP_377982867.1">
    <property type="nucleotide sequence ID" value="NZ_JBBKXZ010000001.1"/>
</dbReference>
<evidence type="ECO:0000256" key="4">
    <source>
        <dbReference type="ARBA" id="ARBA00022737"/>
    </source>
</evidence>
<dbReference type="HAMAP" id="MF_01152">
    <property type="entry name" value="DnaJ"/>
    <property type="match status" value="1"/>
</dbReference>
<evidence type="ECO:0000256" key="9">
    <source>
        <dbReference type="HAMAP-Rule" id="MF_01152"/>
    </source>
</evidence>
<dbReference type="InterPro" id="IPR002939">
    <property type="entry name" value="DnaJ_C"/>
</dbReference>
<comment type="cofactor">
    <cofactor evidence="9">
        <name>Zn(2+)</name>
        <dbReference type="ChEBI" id="CHEBI:29105"/>
    </cofactor>
    <text evidence="9">Binds 2 Zn(2+) ions per monomer.</text>
</comment>
<keyword evidence="4 9" id="KW-0677">Repeat</keyword>
<dbReference type="Pfam" id="PF00684">
    <property type="entry name" value="DnaJ_CXXCXGXG"/>
    <property type="match status" value="1"/>
</dbReference>
<dbReference type="Gene3D" id="2.60.260.20">
    <property type="entry name" value="Urease metallochaperone UreE, N-terminal domain"/>
    <property type="match status" value="2"/>
</dbReference>
<dbReference type="CDD" id="cd10747">
    <property type="entry name" value="DnaJ_C"/>
    <property type="match status" value="1"/>
</dbReference>
<dbReference type="GO" id="GO:0016491">
    <property type="term" value="F:oxidoreductase activity"/>
    <property type="evidence" value="ECO:0007669"/>
    <property type="project" value="UniProtKB-KW"/>
</dbReference>
<dbReference type="InterPro" id="IPR008971">
    <property type="entry name" value="HSP40/DnaJ_pept-bd"/>
</dbReference>
<comment type="similarity">
    <text evidence="9">Belongs to the DnaJ family.</text>
</comment>
<dbReference type="PRINTS" id="PR00625">
    <property type="entry name" value="JDOMAIN"/>
</dbReference>
<evidence type="ECO:0000256" key="10">
    <source>
        <dbReference type="PROSITE-ProRule" id="PRU00546"/>
    </source>
</evidence>
<feature type="binding site" evidence="9">
    <location>
        <position position="200"/>
    </location>
    <ligand>
        <name>Zn(2+)</name>
        <dbReference type="ChEBI" id="CHEBI:29105"/>
        <label>2</label>
    </ligand>
</feature>
<dbReference type="CDD" id="cd10719">
    <property type="entry name" value="DnaJ_zf"/>
    <property type="match status" value="1"/>
</dbReference>
<dbReference type="Gene3D" id="1.10.287.110">
    <property type="entry name" value="DnaJ domain"/>
    <property type="match status" value="1"/>
</dbReference>
<feature type="domain" description="CR-type" evidence="12">
    <location>
        <begin position="144"/>
        <end position="226"/>
    </location>
</feature>
<comment type="domain">
    <text evidence="9">The J domain is necessary and sufficient to stimulate DnaK ATPase activity. Zinc center 1 plays an important role in the autonomous, DnaK-independent chaperone activity of DnaJ. Zinc center 2 is essential for interaction with DnaK and for DnaJ activity.</text>
</comment>
<dbReference type="CDD" id="cd06257">
    <property type="entry name" value="DnaJ"/>
    <property type="match status" value="1"/>
</dbReference>
<protein>
    <recommendedName>
        <fullName evidence="9">Chaperone protein DnaJ</fullName>
    </recommendedName>
</protein>
<reference evidence="13 14" key="1">
    <citation type="submission" date="2024-03" db="EMBL/GenBank/DDBJ databases">
        <title>Aquirufa genome sequencing.</title>
        <authorList>
            <person name="Pitt A."/>
            <person name="Hahn M.W."/>
        </authorList>
    </citation>
    <scope>NUCLEOTIDE SEQUENCE [LARGE SCALE GENOMIC DNA]</scope>
    <source>
        <strain evidence="13 14">OSTEICH-129V</strain>
    </source>
</reference>
<evidence type="ECO:0000256" key="7">
    <source>
        <dbReference type="ARBA" id="ARBA00023016"/>
    </source>
</evidence>
<feature type="repeat" description="CXXCXGXG motif" evidence="9">
    <location>
        <begin position="174"/>
        <end position="181"/>
    </location>
</feature>
<evidence type="ECO:0000256" key="2">
    <source>
        <dbReference type="ARBA" id="ARBA00022705"/>
    </source>
</evidence>
<keyword evidence="13" id="KW-0560">Oxidoreductase</keyword>
<organism evidence="13 14">
    <name type="scientific">Aquirufa avitistagni</name>
    <dbReference type="NCBI Taxonomy" id="3104728"/>
    <lineage>
        <taxon>Bacteria</taxon>
        <taxon>Pseudomonadati</taxon>
        <taxon>Bacteroidota</taxon>
        <taxon>Cytophagia</taxon>
        <taxon>Cytophagales</taxon>
        <taxon>Flectobacillaceae</taxon>
        <taxon>Aquirufa</taxon>
    </lineage>
</organism>
<feature type="binding site" evidence="9">
    <location>
        <position position="160"/>
    </location>
    <ligand>
        <name>Zn(2+)</name>
        <dbReference type="ChEBI" id="CHEBI:29105"/>
        <label>1</label>
    </ligand>
</feature>
<evidence type="ECO:0000256" key="3">
    <source>
        <dbReference type="ARBA" id="ARBA00022723"/>
    </source>
</evidence>
<dbReference type="InterPro" id="IPR036869">
    <property type="entry name" value="J_dom_sf"/>
</dbReference>
<feature type="binding site" evidence="9">
    <location>
        <position position="203"/>
    </location>
    <ligand>
        <name>Zn(2+)</name>
        <dbReference type="ChEBI" id="CHEBI:29105"/>
        <label>2</label>
    </ligand>
</feature>
<keyword evidence="8 9" id="KW-0143">Chaperone</keyword>
<feature type="binding site" evidence="9">
    <location>
        <position position="214"/>
    </location>
    <ligand>
        <name>Zn(2+)</name>
        <dbReference type="ChEBI" id="CHEBI:29105"/>
        <label>1</label>
    </ligand>
</feature>
<dbReference type="SMART" id="SM00271">
    <property type="entry name" value="DnaJ"/>
    <property type="match status" value="1"/>
</dbReference>
<dbReference type="Pfam" id="PF01556">
    <property type="entry name" value="DnaJ_C"/>
    <property type="match status" value="1"/>
</dbReference>
<keyword evidence="2 9" id="KW-0235">DNA replication</keyword>
<dbReference type="InterPro" id="IPR036410">
    <property type="entry name" value="HSP_DnaJ_Cys-rich_dom_sf"/>
</dbReference>
<dbReference type="SUPFAM" id="SSF49493">
    <property type="entry name" value="HSP40/DnaJ peptide-binding domain"/>
    <property type="match status" value="2"/>
</dbReference>
<dbReference type="SUPFAM" id="SSF57938">
    <property type="entry name" value="DnaJ/Hsp40 cysteine-rich domain"/>
    <property type="match status" value="1"/>
</dbReference>
<dbReference type="NCBIfam" id="TIGR02349">
    <property type="entry name" value="DnaJ_bact"/>
    <property type="match status" value="1"/>
</dbReference>
<dbReference type="InterPro" id="IPR018253">
    <property type="entry name" value="DnaJ_domain_CS"/>
</dbReference>
<dbReference type="PROSITE" id="PS00636">
    <property type="entry name" value="DNAJ_1"/>
    <property type="match status" value="1"/>
</dbReference>
<dbReference type="PROSITE" id="PS51188">
    <property type="entry name" value="ZF_CR"/>
    <property type="match status" value="1"/>
</dbReference>
<name>A0ABW6DD06_9BACT</name>
<evidence type="ECO:0000256" key="6">
    <source>
        <dbReference type="ARBA" id="ARBA00022833"/>
    </source>
</evidence>
<feature type="binding site" evidence="9">
    <location>
        <position position="177"/>
    </location>
    <ligand>
        <name>Zn(2+)</name>
        <dbReference type="ChEBI" id="CHEBI:29105"/>
        <label>2</label>
    </ligand>
</feature>
<keyword evidence="14" id="KW-1185">Reference proteome</keyword>